<evidence type="ECO:0000313" key="3">
    <source>
        <dbReference type="Proteomes" id="UP000576821"/>
    </source>
</evidence>
<dbReference type="Proteomes" id="UP000576821">
    <property type="component" value="Unassembled WGS sequence"/>
</dbReference>
<proteinExistence type="predicted"/>
<evidence type="ECO:0000313" key="2">
    <source>
        <dbReference type="EMBL" id="NIJ17986.1"/>
    </source>
</evidence>
<organism evidence="2 3">
    <name type="scientific">Sphingobium vermicomposti</name>
    <dbReference type="NCBI Taxonomy" id="529005"/>
    <lineage>
        <taxon>Bacteria</taxon>
        <taxon>Pseudomonadati</taxon>
        <taxon>Pseudomonadota</taxon>
        <taxon>Alphaproteobacteria</taxon>
        <taxon>Sphingomonadales</taxon>
        <taxon>Sphingomonadaceae</taxon>
        <taxon>Sphingobium</taxon>
    </lineage>
</organism>
<evidence type="ECO:0000256" key="1">
    <source>
        <dbReference type="SAM" id="Phobius"/>
    </source>
</evidence>
<gene>
    <name evidence="2" type="ORF">FHS54_002986</name>
</gene>
<sequence length="60" mass="6859">MIGYIALAIRDDAYSLAVTCAFAAFALLIIVHWRKRQIREEQRKFNQLVADYEKAISSAV</sequence>
<feature type="transmembrane region" description="Helical" evidence="1">
    <location>
        <begin position="13"/>
        <end position="33"/>
    </location>
</feature>
<keyword evidence="1" id="KW-0472">Membrane</keyword>
<keyword evidence="3" id="KW-1185">Reference proteome</keyword>
<dbReference type="EMBL" id="JAASQR010000004">
    <property type="protein sequence ID" value="NIJ17986.1"/>
    <property type="molecule type" value="Genomic_DNA"/>
</dbReference>
<dbReference type="RefSeq" id="WP_167304893.1">
    <property type="nucleotide sequence ID" value="NZ_JAASQR010000004.1"/>
</dbReference>
<protein>
    <submittedName>
        <fullName evidence="2">Uncharacterized protein</fullName>
    </submittedName>
</protein>
<dbReference type="AlphaFoldDB" id="A0A846MHW8"/>
<reference evidence="2 3" key="1">
    <citation type="submission" date="2020-03" db="EMBL/GenBank/DDBJ databases">
        <title>Genomic Encyclopedia of Type Strains, Phase IV (KMG-IV): sequencing the most valuable type-strain genomes for metagenomic binning, comparative biology and taxonomic classification.</title>
        <authorList>
            <person name="Goeker M."/>
        </authorList>
    </citation>
    <scope>NUCLEOTIDE SEQUENCE [LARGE SCALE GENOMIC DNA]</scope>
    <source>
        <strain evidence="2 3">DSM 21299</strain>
    </source>
</reference>
<accession>A0A846MHW8</accession>
<name>A0A846MHW8_9SPHN</name>
<keyword evidence="1" id="KW-0812">Transmembrane</keyword>
<comment type="caution">
    <text evidence="2">The sequence shown here is derived from an EMBL/GenBank/DDBJ whole genome shotgun (WGS) entry which is preliminary data.</text>
</comment>
<keyword evidence="1" id="KW-1133">Transmembrane helix</keyword>